<comment type="caution">
    <text evidence="2">The sequence shown here is derived from an EMBL/GenBank/DDBJ whole genome shotgun (WGS) entry which is preliminary data.</text>
</comment>
<keyword evidence="3" id="KW-1185">Reference proteome</keyword>
<dbReference type="SUPFAM" id="SSF56112">
    <property type="entry name" value="Protein kinase-like (PK-like)"/>
    <property type="match status" value="1"/>
</dbReference>
<accession>A0ABS7K9S3</accession>
<sequence length="361" mass="41740">MDTTYLEQCVANIKVRNLVNEDVEVENQSPLTMIGKGRQGAVFQVTEDICVKVFGNNEDCEREYYALALGQHTNLFPKLYHKGPLHIAMEIIRGVDLREYLQSQPLSKELSVKLIEMLITFKEIGYERIDHHKRQIYLQQDGSLKVIDVARTVWRDRVYPYPRKLLNSLGTENKEVFLAHVQELSPVLYDEWIHYIRMEEIASEIYQVLLESPKKNVDMVKALSDKLLTTNDEERYVILMAGLMHKVFKEQWVKTMLARGEETSKVYEKIDEYWDKQKREFKALKENQGNDHGGDSVDPIDAESQKGGKKKGKGKEAHHDGGKKAGNANSKNKGKDTKKQEKDKSKKKKGKYSKWLTFGLM</sequence>
<feature type="compositionally biased region" description="Basic and acidic residues" evidence="1">
    <location>
        <begin position="285"/>
        <end position="295"/>
    </location>
</feature>
<name>A0ABS7K9S3_9BACI</name>
<reference evidence="2 3" key="1">
    <citation type="submission" date="2020-07" db="EMBL/GenBank/DDBJ databases">
        <title>Fungal Genomes of the International Space Station.</title>
        <authorList>
            <person name="Seuylemezian A."/>
            <person name="Singh N.K."/>
            <person name="Wood J."/>
            <person name="Venkateswaran K."/>
        </authorList>
    </citation>
    <scope>NUCLEOTIDE SEQUENCE [LARGE SCALE GENOMIC DNA]</scope>
    <source>
        <strain evidence="2 3">PL-B2</strain>
    </source>
</reference>
<organism evidence="2 3">
    <name type="scientific">Mesobacillus maritimus</name>
    <dbReference type="NCBI Taxonomy" id="1643336"/>
    <lineage>
        <taxon>Bacteria</taxon>
        <taxon>Bacillati</taxon>
        <taxon>Bacillota</taxon>
        <taxon>Bacilli</taxon>
        <taxon>Bacillales</taxon>
        <taxon>Bacillaceae</taxon>
        <taxon>Mesobacillus</taxon>
    </lineage>
</organism>
<dbReference type="RefSeq" id="WP_221875056.1">
    <property type="nucleotide sequence ID" value="NZ_JACWFH010000029.1"/>
</dbReference>
<dbReference type="InterPro" id="IPR011009">
    <property type="entry name" value="Kinase-like_dom_sf"/>
</dbReference>
<feature type="region of interest" description="Disordered" evidence="1">
    <location>
        <begin position="285"/>
        <end position="361"/>
    </location>
</feature>
<dbReference type="Proteomes" id="UP000769780">
    <property type="component" value="Unassembled WGS sequence"/>
</dbReference>
<evidence type="ECO:0000313" key="3">
    <source>
        <dbReference type="Proteomes" id="UP000769780"/>
    </source>
</evidence>
<gene>
    <name evidence="2" type="ORF">H0185_18890</name>
</gene>
<proteinExistence type="predicted"/>
<dbReference type="EMBL" id="JACWFH010000029">
    <property type="protein sequence ID" value="MBY0098836.1"/>
    <property type="molecule type" value="Genomic_DNA"/>
</dbReference>
<evidence type="ECO:0008006" key="4">
    <source>
        <dbReference type="Google" id="ProtNLM"/>
    </source>
</evidence>
<evidence type="ECO:0000256" key="1">
    <source>
        <dbReference type="SAM" id="MobiDB-lite"/>
    </source>
</evidence>
<feature type="compositionally biased region" description="Basic and acidic residues" evidence="1">
    <location>
        <begin position="314"/>
        <end position="323"/>
    </location>
</feature>
<protein>
    <recommendedName>
        <fullName evidence="4">Serine/threonine protein kinase</fullName>
    </recommendedName>
</protein>
<feature type="compositionally biased region" description="Basic and acidic residues" evidence="1">
    <location>
        <begin position="333"/>
        <end position="344"/>
    </location>
</feature>
<dbReference type="Gene3D" id="1.10.510.10">
    <property type="entry name" value="Transferase(Phosphotransferase) domain 1"/>
    <property type="match status" value="1"/>
</dbReference>
<evidence type="ECO:0000313" key="2">
    <source>
        <dbReference type="EMBL" id="MBY0098836.1"/>
    </source>
</evidence>